<dbReference type="PANTHER" id="PTHR21310:SF59">
    <property type="entry name" value="AMINOGLYCOSIDE PHOSPHOTRANSFERASE DOMAIN-CONTAINING PROTEIN"/>
    <property type="match status" value="1"/>
</dbReference>
<dbReference type="OrthoDB" id="5598852at2759"/>
<dbReference type="Pfam" id="PF01636">
    <property type="entry name" value="APH"/>
    <property type="match status" value="1"/>
</dbReference>
<dbReference type="EMBL" id="PDLN01000019">
    <property type="protein sequence ID" value="RDW60012.1"/>
    <property type="molecule type" value="Genomic_DNA"/>
</dbReference>
<gene>
    <name evidence="2" type="ORF">BP5796_11618</name>
</gene>
<evidence type="ECO:0000313" key="2">
    <source>
        <dbReference type="EMBL" id="RDW60012.1"/>
    </source>
</evidence>
<proteinExistence type="predicted"/>
<dbReference type="Gene3D" id="3.90.1200.10">
    <property type="match status" value="1"/>
</dbReference>
<evidence type="ECO:0000259" key="1">
    <source>
        <dbReference type="Pfam" id="PF01636"/>
    </source>
</evidence>
<dbReference type="SUPFAM" id="SSF56112">
    <property type="entry name" value="Protein kinase-like (PK-like)"/>
    <property type="match status" value="1"/>
</dbReference>
<dbReference type="InterPro" id="IPR002575">
    <property type="entry name" value="Aminoglycoside_PTrfase"/>
</dbReference>
<evidence type="ECO:0000313" key="3">
    <source>
        <dbReference type="Proteomes" id="UP000256328"/>
    </source>
</evidence>
<dbReference type="AlphaFoldDB" id="A0A3D8QDT7"/>
<dbReference type="Proteomes" id="UP000256328">
    <property type="component" value="Unassembled WGS sequence"/>
</dbReference>
<name>A0A3D8QDT7_9HELO</name>
<organism evidence="2 3">
    <name type="scientific">Coleophoma crateriformis</name>
    <dbReference type="NCBI Taxonomy" id="565419"/>
    <lineage>
        <taxon>Eukaryota</taxon>
        <taxon>Fungi</taxon>
        <taxon>Dikarya</taxon>
        <taxon>Ascomycota</taxon>
        <taxon>Pezizomycotina</taxon>
        <taxon>Leotiomycetes</taxon>
        <taxon>Helotiales</taxon>
        <taxon>Dermateaceae</taxon>
        <taxon>Coleophoma</taxon>
    </lineage>
</organism>
<keyword evidence="3" id="KW-1185">Reference proteome</keyword>
<feature type="domain" description="Aminoglycoside phosphotransferase" evidence="1">
    <location>
        <begin position="105"/>
        <end position="228"/>
    </location>
</feature>
<sequence length="336" mass="37838">MVADEHDLLAAQVDDFFLRSRLSNPQHREDCFDFVRKSFPGKSIALAACQGYCSLTLFVGDATVVQFRPWSYRLDLTIANLAHDLYGSFAPETKYLATLSASGLLVYSMDRIDGISYQTLRVSKPSVEQRQMLCKDLAFFLSQSWNQSKQEHVELGNIGLSIVPRLKSLIMDLPTRFQAKAKAILRDMHRIEALPWVLTHGDVVASNIMVNAASGRLTGLVDWAEAEYLPFGVCMYGLEEVLGQMTTSGFEYRDEEVLRAAFWTELEAQIPALRERSTLEAVKLSRDLGILLWHGIAFDDGQIDRVVQEGRDIDEIHRLDAFLDIGQNLGEKSSKI</sequence>
<dbReference type="InterPro" id="IPR051678">
    <property type="entry name" value="AGP_Transferase"/>
</dbReference>
<dbReference type="PANTHER" id="PTHR21310">
    <property type="entry name" value="AMINOGLYCOSIDE PHOSPHOTRANSFERASE-RELATED-RELATED"/>
    <property type="match status" value="1"/>
</dbReference>
<dbReference type="InterPro" id="IPR011009">
    <property type="entry name" value="Kinase-like_dom_sf"/>
</dbReference>
<reference evidence="2 3" key="1">
    <citation type="journal article" date="2018" name="IMA Fungus">
        <title>IMA Genome-F 9: Draft genome sequence of Annulohypoxylon stygium, Aspergillus mulundensis, Berkeleyomyces basicola (syn. Thielaviopsis basicola), Ceratocystis smalleyi, two Cercospora beticola strains, Coleophoma cylindrospora, Fusarium fracticaudum, Phialophora cf. hyalina, and Morchella septimelata.</title>
        <authorList>
            <person name="Wingfield B.D."/>
            <person name="Bills G.F."/>
            <person name="Dong Y."/>
            <person name="Huang W."/>
            <person name="Nel W.J."/>
            <person name="Swalarsk-Parry B.S."/>
            <person name="Vaghefi N."/>
            <person name="Wilken P.M."/>
            <person name="An Z."/>
            <person name="de Beer Z.W."/>
            <person name="De Vos L."/>
            <person name="Chen L."/>
            <person name="Duong T.A."/>
            <person name="Gao Y."/>
            <person name="Hammerbacher A."/>
            <person name="Kikkert J.R."/>
            <person name="Li Y."/>
            <person name="Li H."/>
            <person name="Li K."/>
            <person name="Li Q."/>
            <person name="Liu X."/>
            <person name="Ma X."/>
            <person name="Naidoo K."/>
            <person name="Pethybridge S.J."/>
            <person name="Sun J."/>
            <person name="Steenkamp E.T."/>
            <person name="van der Nest M.A."/>
            <person name="van Wyk S."/>
            <person name="Wingfield M.J."/>
            <person name="Xiong C."/>
            <person name="Yue Q."/>
            <person name="Zhang X."/>
        </authorList>
    </citation>
    <scope>NUCLEOTIDE SEQUENCE [LARGE SCALE GENOMIC DNA]</scope>
    <source>
        <strain evidence="2 3">BP5796</strain>
    </source>
</reference>
<comment type="caution">
    <text evidence="2">The sequence shown here is derived from an EMBL/GenBank/DDBJ whole genome shotgun (WGS) entry which is preliminary data.</text>
</comment>
<protein>
    <recommendedName>
        <fullName evidence="1">Aminoglycoside phosphotransferase domain-containing protein</fullName>
    </recommendedName>
</protein>
<accession>A0A3D8QDT7</accession>